<name>A0A7Y0X8G3_VIBPH</name>
<protein>
    <submittedName>
        <fullName evidence="1">Uncharacterized protein</fullName>
    </submittedName>
</protein>
<reference evidence="1 2" key="1">
    <citation type="submission" date="2020-04" db="EMBL/GenBank/DDBJ databases">
        <title>Whole-genome sequencing of Vibrio spp. from China reveals different genetic environments of blaCTX-M-14 among diverse lineages.</title>
        <authorList>
            <person name="Zheng Z."/>
            <person name="Ye L."/>
            <person name="Chen S."/>
        </authorList>
    </citation>
    <scope>NUCLEOTIDE SEQUENCE [LARGE SCALE GENOMIC DNA]</scope>
    <source>
        <strain evidence="1 2">Vb0574</strain>
    </source>
</reference>
<proteinExistence type="predicted"/>
<feature type="non-terminal residue" evidence="1">
    <location>
        <position position="114"/>
    </location>
</feature>
<sequence>GIFKPGYRGFRFKEAAAGDLPTVMIDGRKFNCVASIARAHGLDPVTVRRRIADTGKAADKLSNDEWKLILAKKKGKGKPFTYLDRTYSNIAQFCREHQLNTNLVYQKVKDRADS</sequence>
<dbReference type="Proteomes" id="UP000555836">
    <property type="component" value="Unassembled WGS sequence"/>
</dbReference>
<comment type="caution">
    <text evidence="1">The sequence shown here is derived from an EMBL/GenBank/DDBJ whole genome shotgun (WGS) entry which is preliminary data.</text>
</comment>
<gene>
    <name evidence="1" type="ORF">HKB21_25565</name>
</gene>
<organism evidence="1 2">
    <name type="scientific">Vibrio parahaemolyticus</name>
    <dbReference type="NCBI Taxonomy" id="670"/>
    <lineage>
        <taxon>Bacteria</taxon>
        <taxon>Pseudomonadati</taxon>
        <taxon>Pseudomonadota</taxon>
        <taxon>Gammaproteobacteria</taxon>
        <taxon>Vibrionales</taxon>
        <taxon>Vibrionaceae</taxon>
        <taxon>Vibrio</taxon>
    </lineage>
</organism>
<dbReference type="EMBL" id="JABCLD010002069">
    <property type="protein sequence ID" value="NMU28983.1"/>
    <property type="molecule type" value="Genomic_DNA"/>
</dbReference>
<evidence type="ECO:0000313" key="1">
    <source>
        <dbReference type="EMBL" id="NMU28983.1"/>
    </source>
</evidence>
<accession>A0A7Y0X8G3</accession>
<dbReference type="AlphaFoldDB" id="A0A7Y0X8G3"/>
<evidence type="ECO:0000313" key="2">
    <source>
        <dbReference type="Proteomes" id="UP000555836"/>
    </source>
</evidence>
<feature type="non-terminal residue" evidence="1">
    <location>
        <position position="1"/>
    </location>
</feature>